<dbReference type="PANTHER" id="PTHR34961">
    <property type="entry name" value="TRANSMEMBRANE PROTEIN"/>
    <property type="match status" value="1"/>
</dbReference>
<gene>
    <name evidence="1" type="ORF">EJB05_20466</name>
</gene>
<reference evidence="1 2" key="1">
    <citation type="journal article" date="2019" name="Sci. Rep.">
        <title>A high-quality genome of Eragrostis curvula grass provides insights into Poaceae evolution and supports new strategies to enhance forage quality.</title>
        <authorList>
            <person name="Carballo J."/>
            <person name="Santos B.A.C.M."/>
            <person name="Zappacosta D."/>
            <person name="Garbus I."/>
            <person name="Selva J.P."/>
            <person name="Gallo C.A."/>
            <person name="Diaz A."/>
            <person name="Albertini E."/>
            <person name="Caccamo M."/>
            <person name="Echenique V."/>
        </authorList>
    </citation>
    <scope>NUCLEOTIDE SEQUENCE [LARGE SCALE GENOMIC DNA]</scope>
    <source>
        <strain evidence="2">cv. Victoria</strain>
        <tissue evidence="1">Leaf</tissue>
    </source>
</reference>
<organism evidence="1 2">
    <name type="scientific">Eragrostis curvula</name>
    <name type="common">weeping love grass</name>
    <dbReference type="NCBI Taxonomy" id="38414"/>
    <lineage>
        <taxon>Eukaryota</taxon>
        <taxon>Viridiplantae</taxon>
        <taxon>Streptophyta</taxon>
        <taxon>Embryophyta</taxon>
        <taxon>Tracheophyta</taxon>
        <taxon>Spermatophyta</taxon>
        <taxon>Magnoliopsida</taxon>
        <taxon>Liliopsida</taxon>
        <taxon>Poales</taxon>
        <taxon>Poaceae</taxon>
        <taxon>PACMAD clade</taxon>
        <taxon>Chloridoideae</taxon>
        <taxon>Eragrostideae</taxon>
        <taxon>Eragrostidinae</taxon>
        <taxon>Eragrostis</taxon>
    </lineage>
</organism>
<protein>
    <submittedName>
        <fullName evidence="1">Uncharacterized protein</fullName>
    </submittedName>
</protein>
<dbReference type="EMBL" id="RWGY01000011">
    <property type="protein sequence ID" value="TVU28928.1"/>
    <property type="molecule type" value="Genomic_DNA"/>
</dbReference>
<dbReference type="Gramene" id="TVU28928">
    <property type="protein sequence ID" value="TVU28928"/>
    <property type="gene ID" value="EJB05_20466"/>
</dbReference>
<dbReference type="OrthoDB" id="685149at2759"/>
<dbReference type="Proteomes" id="UP000324897">
    <property type="component" value="Chromosome 1"/>
</dbReference>
<dbReference type="AlphaFoldDB" id="A0A5J9V0E4"/>
<accession>A0A5J9V0E4</accession>
<evidence type="ECO:0000313" key="1">
    <source>
        <dbReference type="EMBL" id="TVU28928.1"/>
    </source>
</evidence>
<name>A0A5J9V0E4_9POAL</name>
<sequence>SKHSPSSKGQLKFNTTTAIFLVVFLLTLNNSSCEARHLRVRGKHYSSKLPSLPPKDVREVDATKDNMMRRLSMVDRAGSDFDESMRNEVAAVEMKMKAVASSGGVRNTRHVIRVLLQLLTHHEHASGDQDIHLDYAQPRTHTPHHN</sequence>
<evidence type="ECO:0000313" key="2">
    <source>
        <dbReference type="Proteomes" id="UP000324897"/>
    </source>
</evidence>
<feature type="non-terminal residue" evidence="1">
    <location>
        <position position="1"/>
    </location>
</feature>
<dbReference type="PANTHER" id="PTHR34961:SF1">
    <property type="entry name" value="ROOT MERISTEM GROWTH FACTOR 10"/>
    <property type="match status" value="1"/>
</dbReference>
<proteinExistence type="predicted"/>
<dbReference type="InterPro" id="IPR053313">
    <property type="entry name" value="RGF"/>
</dbReference>
<keyword evidence="2" id="KW-1185">Reference proteome</keyword>
<comment type="caution">
    <text evidence="1">The sequence shown here is derived from an EMBL/GenBank/DDBJ whole genome shotgun (WGS) entry which is preliminary data.</text>
</comment>